<dbReference type="PROSITE" id="PS51000">
    <property type="entry name" value="HTH_DEOR_2"/>
    <property type="match status" value="1"/>
</dbReference>
<dbReference type="Gene3D" id="1.10.10.10">
    <property type="entry name" value="Winged helix-like DNA-binding domain superfamily/Winged helix DNA-binding domain"/>
    <property type="match status" value="1"/>
</dbReference>
<dbReference type="InterPro" id="IPR036390">
    <property type="entry name" value="WH_DNA-bd_sf"/>
</dbReference>
<dbReference type="SUPFAM" id="SSF46785">
    <property type="entry name" value="Winged helix' DNA-binding domain"/>
    <property type="match status" value="1"/>
</dbReference>
<proteinExistence type="predicted"/>
<keyword evidence="5" id="KW-0238">DNA-binding</keyword>
<organism evidence="5 6">
    <name type="scientific">Roseovarius pelagicus</name>
    <dbReference type="NCBI Taxonomy" id="2980108"/>
    <lineage>
        <taxon>Bacteria</taxon>
        <taxon>Pseudomonadati</taxon>
        <taxon>Pseudomonadota</taxon>
        <taxon>Alphaproteobacteria</taxon>
        <taxon>Rhodobacterales</taxon>
        <taxon>Roseobacteraceae</taxon>
        <taxon>Roseovarius</taxon>
    </lineage>
</organism>
<evidence type="ECO:0000313" key="5">
    <source>
        <dbReference type="EMBL" id="UXX82699.1"/>
    </source>
</evidence>
<protein>
    <submittedName>
        <fullName evidence="5">DeoR/GlpR family DNA-binding transcription regulator</fullName>
    </submittedName>
</protein>
<dbReference type="PANTHER" id="PTHR30363">
    <property type="entry name" value="HTH-TYPE TRANSCRIPTIONAL REGULATOR SRLR-RELATED"/>
    <property type="match status" value="1"/>
</dbReference>
<dbReference type="RefSeq" id="WP_165193742.1">
    <property type="nucleotide sequence ID" value="NZ_CP106738.1"/>
</dbReference>
<dbReference type="SMART" id="SM01134">
    <property type="entry name" value="DeoRC"/>
    <property type="match status" value="1"/>
</dbReference>
<dbReference type="InterPro" id="IPR050313">
    <property type="entry name" value="Carb_Metab_HTH_regulators"/>
</dbReference>
<evidence type="ECO:0000259" key="4">
    <source>
        <dbReference type="PROSITE" id="PS51000"/>
    </source>
</evidence>
<dbReference type="EMBL" id="CP106738">
    <property type="protein sequence ID" value="UXX82699.1"/>
    <property type="molecule type" value="Genomic_DNA"/>
</dbReference>
<keyword evidence="1" id="KW-0678">Repressor</keyword>
<keyword evidence="3" id="KW-0804">Transcription</keyword>
<evidence type="ECO:0000256" key="3">
    <source>
        <dbReference type="ARBA" id="ARBA00023163"/>
    </source>
</evidence>
<dbReference type="InterPro" id="IPR014036">
    <property type="entry name" value="DeoR-like_C"/>
</dbReference>
<dbReference type="Pfam" id="PF00455">
    <property type="entry name" value="DeoRC"/>
    <property type="match status" value="1"/>
</dbReference>
<dbReference type="SUPFAM" id="SSF100950">
    <property type="entry name" value="NagB/RpiA/CoA transferase-like"/>
    <property type="match status" value="1"/>
</dbReference>
<accession>A0ABY6D9R6</accession>
<dbReference type="PANTHER" id="PTHR30363:SF4">
    <property type="entry name" value="GLYCEROL-3-PHOSPHATE REGULON REPRESSOR"/>
    <property type="match status" value="1"/>
</dbReference>
<evidence type="ECO:0000256" key="2">
    <source>
        <dbReference type="ARBA" id="ARBA00023015"/>
    </source>
</evidence>
<evidence type="ECO:0000313" key="6">
    <source>
        <dbReference type="Proteomes" id="UP001064087"/>
    </source>
</evidence>
<dbReference type="Proteomes" id="UP001064087">
    <property type="component" value="Chromosome"/>
</dbReference>
<name>A0ABY6D9R6_9RHOB</name>
<dbReference type="InterPro" id="IPR001034">
    <property type="entry name" value="DeoR_HTH"/>
</dbReference>
<gene>
    <name evidence="5" type="ORF">N7U68_16660</name>
</gene>
<keyword evidence="6" id="KW-1185">Reference proteome</keyword>
<reference evidence="5" key="1">
    <citation type="submission" date="2022-10" db="EMBL/GenBank/DDBJ databases">
        <title>Roseovarius pelagicus sp. nov., isolated from Arctic seawater.</title>
        <authorList>
            <person name="Hong Y.W."/>
            <person name="Hwang C.Y."/>
        </authorList>
    </citation>
    <scope>NUCLEOTIDE SEQUENCE</scope>
    <source>
        <strain evidence="5">HL-MP18</strain>
    </source>
</reference>
<keyword evidence="2" id="KW-0805">Transcription regulation</keyword>
<dbReference type="GO" id="GO:0003677">
    <property type="term" value="F:DNA binding"/>
    <property type="evidence" value="ECO:0007669"/>
    <property type="project" value="UniProtKB-KW"/>
</dbReference>
<evidence type="ECO:0000256" key="1">
    <source>
        <dbReference type="ARBA" id="ARBA00022491"/>
    </source>
</evidence>
<dbReference type="Gene3D" id="3.40.50.1360">
    <property type="match status" value="1"/>
</dbReference>
<dbReference type="PRINTS" id="PR00037">
    <property type="entry name" value="HTHLACR"/>
</dbReference>
<dbReference type="InterPro" id="IPR036388">
    <property type="entry name" value="WH-like_DNA-bd_sf"/>
</dbReference>
<dbReference type="SMART" id="SM00420">
    <property type="entry name" value="HTH_DEOR"/>
    <property type="match status" value="1"/>
</dbReference>
<dbReference type="InterPro" id="IPR037171">
    <property type="entry name" value="NagB/RpiA_transferase-like"/>
</dbReference>
<dbReference type="Pfam" id="PF08220">
    <property type="entry name" value="HTH_DeoR"/>
    <property type="match status" value="1"/>
</dbReference>
<feature type="domain" description="HTH deoR-type" evidence="4">
    <location>
        <begin position="3"/>
        <end position="58"/>
    </location>
</feature>
<sequence>MSTTFRHPDILEIARRDGRVTVDGLAERFGVTSQTIRRDLTNLTRSGVLERVHGGAVLASGLTNMEYEARRRLNAAGKQAIGQAAAAHIPDGASVFLDIGTTSEAVARALSAHRGLLVVTNNLHVAEILRASDCGSVIVTGGALRAADNGLVGPLTVQSIDNFRFDCAVLACSAVDEMGDLLDFDLQEVQVGQALLRRAHEVILVADQSKFCRSAPVRIAGLADVGRVISDSPLPAALASLCARSGAIIEIVVPK</sequence>